<protein>
    <submittedName>
        <fullName evidence="1">Uncharacterized protein</fullName>
    </submittedName>
</protein>
<evidence type="ECO:0000313" key="1">
    <source>
        <dbReference type="EMBL" id="PPJ61928.1"/>
    </source>
</evidence>
<reference evidence="1 2" key="1">
    <citation type="submission" date="2018-02" db="EMBL/GenBank/DDBJ databases">
        <title>Discovery of a pederin family compound in a non-symbiotic bloom-forming cyanobacterium.</title>
        <authorList>
            <person name="Kust A."/>
            <person name="Mares J."/>
            <person name="Jokela J."/>
            <person name="Urajova P."/>
            <person name="Hajek J."/>
            <person name="Saurav K."/>
            <person name="Voracova K."/>
            <person name="Fewer D.P."/>
            <person name="Haapaniemi E."/>
            <person name="Permi P."/>
            <person name="Rehakova K."/>
            <person name="Sivonen K."/>
            <person name="Hrouzek P."/>
        </authorList>
    </citation>
    <scope>NUCLEOTIDE SEQUENCE [LARGE SCALE GENOMIC DNA]</scope>
    <source>
        <strain evidence="1 2">CHARLIE-1</strain>
    </source>
</reference>
<dbReference type="EMBL" id="PGEM01000157">
    <property type="protein sequence ID" value="PPJ61928.1"/>
    <property type="molecule type" value="Genomic_DNA"/>
</dbReference>
<organism evidence="1 2">
    <name type="scientific">Cuspidothrix issatschenkoi CHARLIE-1</name>
    <dbReference type="NCBI Taxonomy" id="2052836"/>
    <lineage>
        <taxon>Bacteria</taxon>
        <taxon>Bacillati</taxon>
        <taxon>Cyanobacteriota</taxon>
        <taxon>Cyanophyceae</taxon>
        <taxon>Nostocales</taxon>
        <taxon>Aphanizomenonaceae</taxon>
        <taxon>Cuspidothrix</taxon>
    </lineage>
</organism>
<proteinExistence type="predicted"/>
<keyword evidence="2" id="KW-1185">Reference proteome</keyword>
<sequence>MKSNLLVDLSPEEQQLLSGGQMSRRRPIICYTYELYEDYDQRGRGGRGGRGGRDLDIDVDVDVDRRRRF</sequence>
<dbReference type="AlphaFoldDB" id="A0A2S6CQA8"/>
<name>A0A2S6CQA8_9CYAN</name>
<dbReference type="Proteomes" id="UP000239589">
    <property type="component" value="Unassembled WGS sequence"/>
</dbReference>
<accession>A0A2S6CQA8</accession>
<comment type="caution">
    <text evidence="1">The sequence shown here is derived from an EMBL/GenBank/DDBJ whole genome shotgun (WGS) entry which is preliminary data.</text>
</comment>
<gene>
    <name evidence="1" type="ORF">CUN59_18240</name>
</gene>
<evidence type="ECO:0000313" key="2">
    <source>
        <dbReference type="Proteomes" id="UP000239589"/>
    </source>
</evidence>